<organism evidence="7 8">
    <name type="scientific">Tepiditoga spiralis</name>
    <dbReference type="NCBI Taxonomy" id="2108365"/>
    <lineage>
        <taxon>Bacteria</taxon>
        <taxon>Thermotogati</taxon>
        <taxon>Thermotogota</taxon>
        <taxon>Thermotogae</taxon>
        <taxon>Petrotogales</taxon>
        <taxon>Petrotogaceae</taxon>
        <taxon>Tepiditoga</taxon>
    </lineage>
</organism>
<dbReference type="Proteomes" id="UP000516361">
    <property type="component" value="Chromosome"/>
</dbReference>
<evidence type="ECO:0000259" key="6">
    <source>
        <dbReference type="Pfam" id="PF00155"/>
    </source>
</evidence>
<dbReference type="EMBL" id="AP018712">
    <property type="protein sequence ID" value="BBE32093.1"/>
    <property type="molecule type" value="Genomic_DNA"/>
</dbReference>
<keyword evidence="4 7" id="KW-0808">Transferase</keyword>
<dbReference type="InterPro" id="IPR050596">
    <property type="entry name" value="AspAT/PAT-like"/>
</dbReference>
<keyword evidence="8" id="KW-1185">Reference proteome</keyword>
<dbReference type="AlphaFoldDB" id="A0A7G1GAE4"/>
<evidence type="ECO:0000256" key="4">
    <source>
        <dbReference type="ARBA" id="ARBA00022679"/>
    </source>
</evidence>
<evidence type="ECO:0000256" key="5">
    <source>
        <dbReference type="ARBA" id="ARBA00022898"/>
    </source>
</evidence>
<dbReference type="SUPFAM" id="SSF53383">
    <property type="entry name" value="PLP-dependent transferases"/>
    <property type="match status" value="1"/>
</dbReference>
<feature type="domain" description="Aminotransferase class I/classII large" evidence="6">
    <location>
        <begin position="31"/>
        <end position="376"/>
    </location>
</feature>
<evidence type="ECO:0000256" key="1">
    <source>
        <dbReference type="ARBA" id="ARBA00001933"/>
    </source>
</evidence>
<dbReference type="InterPro" id="IPR015421">
    <property type="entry name" value="PyrdxlP-dep_Trfase_major"/>
</dbReference>
<dbReference type="Gene3D" id="3.40.640.10">
    <property type="entry name" value="Type I PLP-dependent aspartate aminotransferase-like (Major domain)"/>
    <property type="match status" value="1"/>
</dbReference>
<dbReference type="GO" id="GO:0030170">
    <property type="term" value="F:pyridoxal phosphate binding"/>
    <property type="evidence" value="ECO:0007669"/>
    <property type="project" value="InterPro"/>
</dbReference>
<dbReference type="NCBIfam" id="NF041091">
    <property type="entry name" value="asp_aminotase_Arch"/>
    <property type="match status" value="1"/>
</dbReference>
<dbReference type="Gene3D" id="3.90.1150.10">
    <property type="entry name" value="Aspartate Aminotransferase, domain 1"/>
    <property type="match status" value="1"/>
</dbReference>
<keyword evidence="3 7" id="KW-0032">Aminotransferase</keyword>
<proteinExistence type="inferred from homology"/>
<sequence length="385" mass="43457">MNFSKKVLEVTPSITLELNSKAIELEKQGIDIVKLTAGEPDFPTPNSIIEAAYKAMKEGKTKYTNSSGIIELRKKISEYIKGRTNIEYKTNQIVVSNGGKQALYNVLLALLNEKDEVIIFDPCWVSYEAQIKIAGGNTVHVSLKEENNFLPTEEQLRKAITSKTKAILINSPNNPTGTVYPLETLKMIAKLSKEYGFYVISDEVYELLVYEGKHYSIVNIDNMIERTIIINALSKTWSMTGWRVGYCVGPEDLIKQVSKIQSHTTSNINTPAQYAALAAFDVKDEVEKMYTSFKERKEYVSKELKRIGLKFVEPAGAFYFFINIKEFGIKDTDFAKQLLDEVKLAVVPGSGFFKDGFIRISFATSKENLKKALERLESFVNKLRG</sequence>
<comment type="cofactor">
    <cofactor evidence="1">
        <name>pyridoxal 5'-phosphate</name>
        <dbReference type="ChEBI" id="CHEBI:597326"/>
    </cofactor>
</comment>
<dbReference type="KEGG" id="ocy:OSSY52_22340"/>
<dbReference type="GO" id="GO:0008483">
    <property type="term" value="F:transaminase activity"/>
    <property type="evidence" value="ECO:0007669"/>
    <property type="project" value="UniProtKB-KW"/>
</dbReference>
<dbReference type="InterPro" id="IPR015424">
    <property type="entry name" value="PyrdxlP-dep_Trfase"/>
</dbReference>
<gene>
    <name evidence="7" type="primary">aspC</name>
    <name evidence="7" type="ORF">OSSY52_22340</name>
</gene>
<dbReference type="PANTHER" id="PTHR46383:SF1">
    <property type="entry name" value="ASPARTATE AMINOTRANSFERASE"/>
    <property type="match status" value="1"/>
</dbReference>
<reference evidence="7 8" key="1">
    <citation type="submission" date="2018-06" db="EMBL/GenBank/DDBJ databases">
        <title>Genome sequencing of Oceanotoga sp. sy52.</title>
        <authorList>
            <person name="Mori K."/>
        </authorList>
    </citation>
    <scope>NUCLEOTIDE SEQUENCE [LARGE SCALE GENOMIC DNA]</scope>
    <source>
        <strain evidence="8">sy52</strain>
    </source>
</reference>
<dbReference type="PANTHER" id="PTHR46383">
    <property type="entry name" value="ASPARTATE AMINOTRANSFERASE"/>
    <property type="match status" value="1"/>
</dbReference>
<dbReference type="CDD" id="cd00609">
    <property type="entry name" value="AAT_like"/>
    <property type="match status" value="1"/>
</dbReference>
<dbReference type="RefSeq" id="WP_190614948.1">
    <property type="nucleotide sequence ID" value="NZ_AP018712.1"/>
</dbReference>
<evidence type="ECO:0000256" key="2">
    <source>
        <dbReference type="ARBA" id="ARBA00007441"/>
    </source>
</evidence>
<dbReference type="Pfam" id="PF00155">
    <property type="entry name" value="Aminotran_1_2"/>
    <property type="match status" value="1"/>
</dbReference>
<keyword evidence="5" id="KW-0663">Pyridoxal phosphate</keyword>
<dbReference type="FunCoup" id="A0A7G1GAE4">
    <property type="interactions" value="340"/>
</dbReference>
<comment type="similarity">
    <text evidence="2">Belongs to the class-I pyridoxal-phosphate-dependent aminotransferase family.</text>
</comment>
<evidence type="ECO:0000256" key="3">
    <source>
        <dbReference type="ARBA" id="ARBA00022576"/>
    </source>
</evidence>
<dbReference type="InterPro" id="IPR015422">
    <property type="entry name" value="PyrdxlP-dep_Trfase_small"/>
</dbReference>
<evidence type="ECO:0000313" key="7">
    <source>
        <dbReference type="EMBL" id="BBE32093.1"/>
    </source>
</evidence>
<dbReference type="FunFam" id="3.40.640.10:FF:000033">
    <property type="entry name" value="Aspartate aminotransferase"/>
    <property type="match status" value="1"/>
</dbReference>
<dbReference type="InterPro" id="IPR004839">
    <property type="entry name" value="Aminotransferase_I/II_large"/>
</dbReference>
<accession>A0A7G1GAE4</accession>
<evidence type="ECO:0000313" key="8">
    <source>
        <dbReference type="Proteomes" id="UP000516361"/>
    </source>
</evidence>
<name>A0A7G1GAE4_9BACT</name>
<protein>
    <submittedName>
        <fullName evidence="7">Aspartate aminotransferase</fullName>
    </submittedName>
</protein>
<dbReference type="GO" id="GO:0006520">
    <property type="term" value="P:amino acid metabolic process"/>
    <property type="evidence" value="ECO:0007669"/>
    <property type="project" value="InterPro"/>
</dbReference>
<dbReference type="InParanoid" id="A0A7G1GAE4"/>